<keyword evidence="2" id="KW-1185">Reference proteome</keyword>
<organism evidence="1 2">
    <name type="scientific">Cenococcum geophilum 1.58</name>
    <dbReference type="NCBI Taxonomy" id="794803"/>
    <lineage>
        <taxon>Eukaryota</taxon>
        <taxon>Fungi</taxon>
        <taxon>Dikarya</taxon>
        <taxon>Ascomycota</taxon>
        <taxon>Pezizomycotina</taxon>
        <taxon>Dothideomycetes</taxon>
        <taxon>Pleosporomycetidae</taxon>
        <taxon>Gloniales</taxon>
        <taxon>Gloniaceae</taxon>
        <taxon>Cenococcum</taxon>
    </lineage>
</organism>
<accession>A0ACC8EKE2</accession>
<gene>
    <name evidence="1" type="ORF">K441DRAFT_34561</name>
</gene>
<dbReference type="Proteomes" id="UP000250078">
    <property type="component" value="Unassembled WGS sequence"/>
</dbReference>
<evidence type="ECO:0000313" key="2">
    <source>
        <dbReference type="Proteomes" id="UP000250078"/>
    </source>
</evidence>
<protein>
    <submittedName>
        <fullName evidence="1">Uncharacterized protein</fullName>
    </submittedName>
</protein>
<proteinExistence type="predicted"/>
<dbReference type="EMBL" id="KV748292">
    <property type="protein sequence ID" value="OCK86650.1"/>
    <property type="molecule type" value="Genomic_DNA"/>
</dbReference>
<sequence>MQVWRYLTDKEYDDLYCKPAVPAIVLPEIHSMEDNSSSKTSFRKPKPKPLNTEVTLAIYLCGSNERTLFVMPLNEDAYNHRFYEDKDGRQIMIFERKLKASEFAAAVFDRPSPDTLPGIPLSEKVLLEKINTGKGMKKLEVEFWNSDHREKFQTFYESIWK</sequence>
<name>A0ACC8EKE2_9PEZI</name>
<reference evidence="1 2" key="1">
    <citation type="journal article" date="2016" name="Nat. Commun.">
        <title>Ectomycorrhizal ecology is imprinted in the genome of the dominant symbiotic fungus Cenococcum geophilum.</title>
        <authorList>
            <consortium name="DOE Joint Genome Institute"/>
            <person name="Peter M."/>
            <person name="Kohler A."/>
            <person name="Ohm R.A."/>
            <person name="Kuo A."/>
            <person name="Krutzmann J."/>
            <person name="Morin E."/>
            <person name="Arend M."/>
            <person name="Barry K.W."/>
            <person name="Binder M."/>
            <person name="Choi C."/>
            <person name="Clum A."/>
            <person name="Copeland A."/>
            <person name="Grisel N."/>
            <person name="Haridas S."/>
            <person name="Kipfer T."/>
            <person name="LaButti K."/>
            <person name="Lindquist E."/>
            <person name="Lipzen A."/>
            <person name="Maire R."/>
            <person name="Meier B."/>
            <person name="Mihaltcheva S."/>
            <person name="Molinier V."/>
            <person name="Murat C."/>
            <person name="Poggeler S."/>
            <person name="Quandt C.A."/>
            <person name="Sperisen C."/>
            <person name="Tritt A."/>
            <person name="Tisserant E."/>
            <person name="Crous P.W."/>
            <person name="Henrissat B."/>
            <person name="Nehls U."/>
            <person name="Egli S."/>
            <person name="Spatafora J.W."/>
            <person name="Grigoriev I.V."/>
            <person name="Martin F.M."/>
        </authorList>
    </citation>
    <scope>NUCLEOTIDE SEQUENCE [LARGE SCALE GENOMIC DNA]</scope>
    <source>
        <strain evidence="1 2">1.58</strain>
    </source>
</reference>
<evidence type="ECO:0000313" key="1">
    <source>
        <dbReference type="EMBL" id="OCK86650.1"/>
    </source>
</evidence>